<accession>A0A518FXL7</accession>
<protein>
    <submittedName>
        <fullName evidence="1">Uncharacterized protein</fullName>
    </submittedName>
</protein>
<name>A0A518FXL7_9PLAN</name>
<evidence type="ECO:0000313" key="2">
    <source>
        <dbReference type="Proteomes" id="UP000320839"/>
    </source>
</evidence>
<dbReference type="Proteomes" id="UP000320839">
    <property type="component" value="Chromosome"/>
</dbReference>
<gene>
    <name evidence="1" type="ORF">Pan153_57990</name>
</gene>
<evidence type="ECO:0000313" key="1">
    <source>
        <dbReference type="EMBL" id="QDV21117.1"/>
    </source>
</evidence>
<dbReference type="AlphaFoldDB" id="A0A518FXL7"/>
<proteinExistence type="predicted"/>
<dbReference type="EMBL" id="CP036317">
    <property type="protein sequence ID" value="QDV21117.1"/>
    <property type="molecule type" value="Genomic_DNA"/>
</dbReference>
<organism evidence="1 2">
    <name type="scientific">Gimesia panareensis</name>
    <dbReference type="NCBI Taxonomy" id="2527978"/>
    <lineage>
        <taxon>Bacteria</taxon>
        <taxon>Pseudomonadati</taxon>
        <taxon>Planctomycetota</taxon>
        <taxon>Planctomycetia</taxon>
        <taxon>Planctomycetales</taxon>
        <taxon>Planctomycetaceae</taxon>
        <taxon>Gimesia</taxon>
    </lineage>
</organism>
<sequence length="90" mass="9972">MSSVNEMCLALYVYECWERLLWSGRVNRDLLLAALGPDCIRAHPFDLSGMALATGNRDPRWRILPAASALPLRVGGRLLITVGRADSETM</sequence>
<reference evidence="1 2" key="1">
    <citation type="submission" date="2019-02" db="EMBL/GenBank/DDBJ databases">
        <title>Deep-cultivation of Planctomycetes and their phenomic and genomic characterization uncovers novel biology.</title>
        <authorList>
            <person name="Wiegand S."/>
            <person name="Jogler M."/>
            <person name="Boedeker C."/>
            <person name="Pinto D."/>
            <person name="Vollmers J."/>
            <person name="Rivas-Marin E."/>
            <person name="Kohn T."/>
            <person name="Peeters S.H."/>
            <person name="Heuer A."/>
            <person name="Rast P."/>
            <person name="Oberbeckmann S."/>
            <person name="Bunk B."/>
            <person name="Jeske O."/>
            <person name="Meyerdierks A."/>
            <person name="Storesund J.E."/>
            <person name="Kallscheuer N."/>
            <person name="Luecker S."/>
            <person name="Lage O.M."/>
            <person name="Pohl T."/>
            <person name="Merkel B.J."/>
            <person name="Hornburger P."/>
            <person name="Mueller R.-W."/>
            <person name="Bruemmer F."/>
            <person name="Labrenz M."/>
            <person name="Spormann A.M."/>
            <person name="Op den Camp H."/>
            <person name="Overmann J."/>
            <person name="Amann R."/>
            <person name="Jetten M.S.M."/>
            <person name="Mascher T."/>
            <person name="Medema M.H."/>
            <person name="Devos D.P."/>
            <person name="Kaster A.-K."/>
            <person name="Ovreas L."/>
            <person name="Rohde M."/>
            <person name="Galperin M.Y."/>
            <person name="Jogler C."/>
        </authorList>
    </citation>
    <scope>NUCLEOTIDE SEQUENCE [LARGE SCALE GENOMIC DNA]</scope>
    <source>
        <strain evidence="1 2">Pan153</strain>
    </source>
</reference>